<sequence>MLVTDFDGKNITSKMTSTKTTNENTTESSYVTIMDVYGNLIRSDPKDKIIPEVQPELPNLLKYPEKETQEGKPWTIVFKNNINENPLLKDEFEGTGNYTFLGTKTISTKAGKFECIGIKSETNFVSNAKRDYSNTTIHYTTVGNISGVNWIDLNGGFSVKSNYIMDKTLTIDLSGLANNSEYQKVGIENVSINSPTIETHIINELESVQKG</sequence>
<dbReference type="Proteomes" id="UP000053087">
    <property type="component" value="Chromosome"/>
</dbReference>
<accession>A0A660HVP5</accession>
<dbReference type="OrthoDB" id="137893at2157"/>
<proteinExistence type="predicted"/>
<name>A0A660HVP5_9EURY</name>
<protein>
    <submittedName>
        <fullName evidence="1">Uncharacterized protein</fullName>
    </submittedName>
</protein>
<dbReference type="AlphaFoldDB" id="A0A660HVP5"/>
<gene>
    <name evidence="1" type="ORF">AOB57_012005</name>
</gene>
<reference evidence="1 2" key="1">
    <citation type="journal article" date="2016" name="Int. J. Syst. Evol. Microbiol.">
        <title>Methanosarcina flavescens sp. nov., a methanogenic archaeon isolated from a full-scale anaerobic digester.</title>
        <authorList>
            <person name="Kern T."/>
            <person name="Fischer M.A."/>
            <person name="Deppenmeier U."/>
            <person name="Schmitz R.A."/>
            <person name="Rother M."/>
        </authorList>
    </citation>
    <scope>NUCLEOTIDE SEQUENCE [LARGE SCALE GENOMIC DNA]</scope>
    <source>
        <strain evidence="1 2">E03.2</strain>
    </source>
</reference>
<evidence type="ECO:0000313" key="2">
    <source>
        <dbReference type="Proteomes" id="UP000053087"/>
    </source>
</evidence>
<evidence type="ECO:0000313" key="1">
    <source>
        <dbReference type="EMBL" id="AYK16451.1"/>
    </source>
</evidence>
<dbReference type="KEGG" id="mfz:AOB57_012005"/>
<keyword evidence="2" id="KW-1185">Reference proteome</keyword>
<organism evidence="1 2">
    <name type="scientific">Methanosarcina flavescens</name>
    <dbReference type="NCBI Taxonomy" id="1715806"/>
    <lineage>
        <taxon>Archaea</taxon>
        <taxon>Methanobacteriati</taxon>
        <taxon>Methanobacteriota</taxon>
        <taxon>Stenosarchaea group</taxon>
        <taxon>Methanomicrobia</taxon>
        <taxon>Methanosarcinales</taxon>
        <taxon>Methanosarcinaceae</taxon>
        <taxon>Methanosarcina</taxon>
    </lineage>
</organism>
<dbReference type="EMBL" id="CP032683">
    <property type="protein sequence ID" value="AYK16451.1"/>
    <property type="molecule type" value="Genomic_DNA"/>
</dbReference>